<name>A0A5N5SYG6_9CRUS</name>
<keyword evidence="1" id="KW-0472">Membrane</keyword>
<dbReference type="EMBL" id="SEYY01018829">
    <property type="protein sequence ID" value="KAB7498948.1"/>
    <property type="molecule type" value="Genomic_DNA"/>
</dbReference>
<dbReference type="Proteomes" id="UP000326759">
    <property type="component" value="Unassembled WGS sequence"/>
</dbReference>
<accession>A0A5N5SYG6</accession>
<keyword evidence="1" id="KW-1133">Transmembrane helix</keyword>
<dbReference type="PANTHER" id="PTHR11311:SF15">
    <property type="entry name" value="SPONDIN-2"/>
    <property type="match status" value="1"/>
</dbReference>
<dbReference type="SUPFAM" id="SSF82895">
    <property type="entry name" value="TSP-1 type 1 repeat"/>
    <property type="match status" value="2"/>
</dbReference>
<feature type="transmembrane region" description="Helical" evidence="1">
    <location>
        <begin position="518"/>
        <end position="541"/>
    </location>
</feature>
<dbReference type="InterPro" id="IPR000884">
    <property type="entry name" value="TSP1_rpt"/>
</dbReference>
<dbReference type="OrthoDB" id="5814848at2759"/>
<dbReference type="AlphaFoldDB" id="A0A5N5SYG6"/>
<keyword evidence="3" id="KW-1185">Reference proteome</keyword>
<dbReference type="SMART" id="SM00209">
    <property type="entry name" value="TSP1"/>
    <property type="match status" value="4"/>
</dbReference>
<evidence type="ECO:0000313" key="2">
    <source>
        <dbReference type="EMBL" id="KAB7498948.1"/>
    </source>
</evidence>
<sequence>YRCAGLSQPRQERSCEVQCGRECSLSEWSEWSECKVSKPCFTVNRTIASKQTRWRRVIVHPSVNKRPCEHIYEERSCVLHSGLCKVAEFETGEWSGCALTNGIKCGTGFRVRDVHCVNGSGDKVDPTECLLGDKIIPESSEECYVSCDKPCILSTWSKWTSCPKDRSCDKSFSYRTRKLLDGTERNTGCQNIIVKETKECPCMTYYSESGSSWSDCLLGPPIKFVENKYRETFSAIKTDKEAIYPAAMLPATKENNGSNSLQENLSDFCGVGTRYRSLKCLREDKVLANPRCVQLLSSGMEKVVEDQMCDRLLRPNNIQPCRVYCPGECVVSNWSEWNVCPEEFPAGSIHGSRVIGPPACHWGGPLVARGRETDQCPAFAQMEQTLRNRKFCERETRPAPQEKWCYVDCPIDCQVTTWTEWDDSKCSCGERPGSMKRRRYILVNPSDSGRVCPANVEETLPCPVIPFGVCVCRPGLRPHYSESMRYRLNKCIPSFNMSLISALPIKQARYLPETINGWMFALIGVGSAFVIFVVISVYLMCKTPHEQTQIPSNSSTDNASSK</sequence>
<evidence type="ECO:0000256" key="1">
    <source>
        <dbReference type="SAM" id="Phobius"/>
    </source>
</evidence>
<gene>
    <name evidence="2" type="primary">Thsd7b</name>
    <name evidence="2" type="ORF">Anas_00629</name>
</gene>
<organism evidence="2 3">
    <name type="scientific">Armadillidium nasatum</name>
    <dbReference type="NCBI Taxonomy" id="96803"/>
    <lineage>
        <taxon>Eukaryota</taxon>
        <taxon>Metazoa</taxon>
        <taxon>Ecdysozoa</taxon>
        <taxon>Arthropoda</taxon>
        <taxon>Crustacea</taxon>
        <taxon>Multicrustacea</taxon>
        <taxon>Malacostraca</taxon>
        <taxon>Eumalacostraca</taxon>
        <taxon>Peracarida</taxon>
        <taxon>Isopoda</taxon>
        <taxon>Oniscidea</taxon>
        <taxon>Crinocheta</taxon>
        <taxon>Armadillidiidae</taxon>
        <taxon>Armadillidium</taxon>
    </lineage>
</organism>
<dbReference type="InterPro" id="IPR051418">
    <property type="entry name" value="Spondin/Thrombospondin_T1"/>
</dbReference>
<feature type="non-terminal residue" evidence="2">
    <location>
        <position position="1"/>
    </location>
</feature>
<protein>
    <submittedName>
        <fullName evidence="2">Thrombospondin type-1 domain-containing protein 7B</fullName>
    </submittedName>
</protein>
<dbReference type="InterPro" id="IPR036383">
    <property type="entry name" value="TSP1_rpt_sf"/>
</dbReference>
<dbReference type="PROSITE" id="PS50092">
    <property type="entry name" value="TSP1"/>
    <property type="match status" value="2"/>
</dbReference>
<reference evidence="2 3" key="1">
    <citation type="journal article" date="2019" name="PLoS Biol.">
        <title>Sex chromosomes control vertical transmission of feminizing Wolbachia symbionts in an isopod.</title>
        <authorList>
            <person name="Becking T."/>
            <person name="Chebbi M.A."/>
            <person name="Giraud I."/>
            <person name="Moumen B."/>
            <person name="Laverre T."/>
            <person name="Caubet Y."/>
            <person name="Peccoud J."/>
            <person name="Gilbert C."/>
            <person name="Cordaux R."/>
        </authorList>
    </citation>
    <scope>NUCLEOTIDE SEQUENCE [LARGE SCALE GENOMIC DNA]</scope>
    <source>
        <strain evidence="2">ANa2</strain>
        <tissue evidence="2">Whole body excluding digestive tract and cuticle</tissue>
    </source>
</reference>
<evidence type="ECO:0000313" key="3">
    <source>
        <dbReference type="Proteomes" id="UP000326759"/>
    </source>
</evidence>
<dbReference type="Gene3D" id="2.20.100.10">
    <property type="entry name" value="Thrombospondin type-1 (TSP1) repeat"/>
    <property type="match status" value="2"/>
</dbReference>
<proteinExistence type="predicted"/>
<dbReference type="PANTHER" id="PTHR11311">
    <property type="entry name" value="SPONDIN"/>
    <property type="match status" value="1"/>
</dbReference>
<comment type="caution">
    <text evidence="2">The sequence shown here is derived from an EMBL/GenBank/DDBJ whole genome shotgun (WGS) entry which is preliminary data.</text>
</comment>
<keyword evidence="1" id="KW-0812">Transmembrane</keyword>
<dbReference type="Pfam" id="PF00090">
    <property type="entry name" value="TSP_1"/>
    <property type="match status" value="1"/>
</dbReference>